<comment type="pathway">
    <text evidence="1">Protein modification; protein glycosylation.</text>
</comment>
<evidence type="ECO:0000256" key="8">
    <source>
        <dbReference type="ARBA" id="ARBA00023136"/>
    </source>
</evidence>
<keyword evidence="7 11" id="KW-1133">Transmembrane helix</keyword>
<comment type="caution">
    <text evidence="14">The sequence shown here is derived from an EMBL/GenBank/DDBJ whole genome shotgun (WGS) entry which is preliminary data.</text>
</comment>
<evidence type="ECO:0000256" key="12">
    <source>
        <dbReference type="SAM" id="MobiDB-lite"/>
    </source>
</evidence>
<reference evidence="14" key="1">
    <citation type="submission" date="2021-10" db="EMBL/GenBank/DDBJ databases">
        <title>Tropical sea cucumber genome reveals ecological adaptation and Cuvierian tubules defense mechanism.</title>
        <authorList>
            <person name="Chen T."/>
        </authorList>
    </citation>
    <scope>NUCLEOTIDE SEQUENCE</scope>
    <source>
        <strain evidence="14">Nanhai2018</strain>
        <tissue evidence="14">Muscle</tissue>
    </source>
</reference>
<dbReference type="EC" id="2.4.1.-" evidence="11"/>
<dbReference type="InterPro" id="IPR055270">
    <property type="entry name" value="Glyco_tran_10_C"/>
</dbReference>
<dbReference type="PANTHER" id="PTHR11929:SF145">
    <property type="entry name" value="ALPHA-(1,3)-FUCOSYLTRANSFERASE FUT-1"/>
    <property type="match status" value="1"/>
</dbReference>
<feature type="transmembrane region" description="Helical" evidence="11">
    <location>
        <begin position="7"/>
        <end position="28"/>
    </location>
</feature>
<dbReference type="Pfam" id="PF00852">
    <property type="entry name" value="Glyco_transf_10"/>
    <property type="match status" value="1"/>
</dbReference>
<feature type="domain" description="Fucosyltransferase C-terminal" evidence="13">
    <location>
        <begin position="286"/>
        <end position="466"/>
    </location>
</feature>
<dbReference type="FunFam" id="3.40.50.11660:FF:000002">
    <property type="entry name" value="Alpha-(1,3)-fucosyltransferase"/>
    <property type="match status" value="1"/>
</dbReference>
<keyword evidence="9" id="KW-0325">Glycoprotein</keyword>
<dbReference type="SUPFAM" id="SSF53756">
    <property type="entry name" value="UDP-Glycosyltransferase/glycogen phosphorylase"/>
    <property type="match status" value="1"/>
</dbReference>
<evidence type="ECO:0000256" key="4">
    <source>
        <dbReference type="ARBA" id="ARBA00022679"/>
    </source>
</evidence>
<evidence type="ECO:0000256" key="5">
    <source>
        <dbReference type="ARBA" id="ARBA00022692"/>
    </source>
</evidence>
<dbReference type="InterPro" id="IPR001503">
    <property type="entry name" value="Glyco_trans_10"/>
</dbReference>
<evidence type="ECO:0000256" key="11">
    <source>
        <dbReference type="RuleBase" id="RU003832"/>
    </source>
</evidence>
<dbReference type="Gene3D" id="3.40.50.11660">
    <property type="entry name" value="Glycosyl transferase family 10, C-terminal domain"/>
    <property type="match status" value="1"/>
</dbReference>
<keyword evidence="4 11" id="KW-0808">Transferase</keyword>
<comment type="subcellular location">
    <subcellularLocation>
        <location evidence="10">Endomembrane system</location>
        <topology evidence="10">Single-pass type II membrane protein</topology>
    </subcellularLocation>
    <subcellularLocation>
        <location evidence="11">Golgi apparatus</location>
        <location evidence="11">Golgi stack membrane</location>
        <topology evidence="11">Single-pass type II membrane protein</topology>
    </subcellularLocation>
</comment>
<evidence type="ECO:0000313" key="15">
    <source>
        <dbReference type="Proteomes" id="UP001152320"/>
    </source>
</evidence>
<feature type="region of interest" description="Disordered" evidence="12">
    <location>
        <begin position="35"/>
        <end position="56"/>
    </location>
</feature>
<dbReference type="GO" id="GO:0032580">
    <property type="term" value="C:Golgi cisterna membrane"/>
    <property type="evidence" value="ECO:0007669"/>
    <property type="project" value="UniProtKB-SubCell"/>
</dbReference>
<comment type="similarity">
    <text evidence="2 11">Belongs to the glycosyltransferase 10 family.</text>
</comment>
<evidence type="ECO:0000256" key="2">
    <source>
        <dbReference type="ARBA" id="ARBA00008919"/>
    </source>
</evidence>
<evidence type="ECO:0000256" key="3">
    <source>
        <dbReference type="ARBA" id="ARBA00022676"/>
    </source>
</evidence>
<evidence type="ECO:0000256" key="6">
    <source>
        <dbReference type="ARBA" id="ARBA00022968"/>
    </source>
</evidence>
<keyword evidence="8 11" id="KW-0472">Membrane</keyword>
<dbReference type="PANTHER" id="PTHR11929">
    <property type="entry name" value="ALPHA- 1,3 -FUCOSYLTRANSFERASE"/>
    <property type="match status" value="1"/>
</dbReference>
<dbReference type="EMBL" id="JAIZAY010000004">
    <property type="protein sequence ID" value="KAJ8044085.1"/>
    <property type="molecule type" value="Genomic_DNA"/>
</dbReference>
<keyword evidence="3 11" id="KW-0328">Glycosyltransferase</keyword>
<name>A0A9Q1HFK6_HOLLE</name>
<accession>A0A9Q1HFK6</accession>
<dbReference type="OrthoDB" id="427096at2759"/>
<gene>
    <name evidence="14" type="ORF">HOLleu_11450</name>
</gene>
<evidence type="ECO:0000256" key="10">
    <source>
        <dbReference type="ARBA" id="ARBA00060399"/>
    </source>
</evidence>
<keyword evidence="6" id="KW-0735">Signal-anchor</keyword>
<keyword evidence="11" id="KW-0333">Golgi apparatus</keyword>
<sequence>MANRRYAFYAIVLACIFVISRLAIALLWNPTKTTTKNTSYRRKDLSRRRGEPSSSVSYSYKNTENALALDHYYHFNEVFRNPQPQEQFTVSPFDAFHGLSSLCTAISDHDANIVRTCCGSYNNNSKSHQSVAKSCCKTVLFVGMCGFWNNGIRKFPFKFICPVKGCKKSVKTKCGCTVVVDHVDTPESIRNGDLVIFSHIPNYMSNSLWRDLLTHKHSGQRWVFSTIESPIYVRGLLPPWRLRNDTYEFADTFYSDADVSSPYGYYEPFRVGSSRASWNFSEHNRVKNKLISWTASHCETLQWDRINFVRDLEKILQVDTYGKCGNKPVCRDLWNENCSIEFDNLMKTYKFALSLENSCCREYITEKFWKLLEMGTVPVVIGPPVQDVEHVAPPGSFIHADQFESMKDLADYLIYLDKNTTAYMEYFSWKRKGRVFVDSAPEHYKRAVSDGTLCTLVNLLLQDIEERNSSKGEPYSTRKVFDAYSSSWQGRCETCGRRDWLKRYEFPPEHKRKSKSLWV</sequence>
<dbReference type="AlphaFoldDB" id="A0A9Q1HFK6"/>
<dbReference type="Proteomes" id="UP001152320">
    <property type="component" value="Chromosome 4"/>
</dbReference>
<evidence type="ECO:0000256" key="1">
    <source>
        <dbReference type="ARBA" id="ARBA00004922"/>
    </source>
</evidence>
<evidence type="ECO:0000256" key="9">
    <source>
        <dbReference type="ARBA" id="ARBA00023180"/>
    </source>
</evidence>
<evidence type="ECO:0000259" key="13">
    <source>
        <dbReference type="Pfam" id="PF00852"/>
    </source>
</evidence>
<evidence type="ECO:0000313" key="14">
    <source>
        <dbReference type="EMBL" id="KAJ8044085.1"/>
    </source>
</evidence>
<proteinExistence type="inferred from homology"/>
<feature type="compositionally biased region" description="Basic and acidic residues" evidence="12">
    <location>
        <begin position="41"/>
        <end position="51"/>
    </location>
</feature>
<dbReference type="InterPro" id="IPR038577">
    <property type="entry name" value="GT10-like_C_sf"/>
</dbReference>
<keyword evidence="15" id="KW-1185">Reference proteome</keyword>
<dbReference type="GO" id="GO:0046920">
    <property type="term" value="F:alpha-(1-&gt;3)-fucosyltransferase activity"/>
    <property type="evidence" value="ECO:0007669"/>
    <property type="project" value="TreeGrafter"/>
</dbReference>
<keyword evidence="5 11" id="KW-0812">Transmembrane</keyword>
<protein>
    <recommendedName>
        <fullName evidence="11">Fucosyltransferase</fullName>
        <ecNumber evidence="11">2.4.1.-</ecNumber>
    </recommendedName>
</protein>
<organism evidence="14 15">
    <name type="scientific">Holothuria leucospilota</name>
    <name type="common">Black long sea cucumber</name>
    <name type="synonym">Mertensiothuria leucospilota</name>
    <dbReference type="NCBI Taxonomy" id="206669"/>
    <lineage>
        <taxon>Eukaryota</taxon>
        <taxon>Metazoa</taxon>
        <taxon>Echinodermata</taxon>
        <taxon>Eleutherozoa</taxon>
        <taxon>Echinozoa</taxon>
        <taxon>Holothuroidea</taxon>
        <taxon>Aspidochirotacea</taxon>
        <taxon>Aspidochirotida</taxon>
        <taxon>Holothuriidae</taxon>
        <taxon>Holothuria</taxon>
    </lineage>
</organism>
<evidence type="ECO:0000256" key="7">
    <source>
        <dbReference type="ARBA" id="ARBA00022989"/>
    </source>
</evidence>